<sequence length="108" mass="11346">MAGSALGSRSVTVEQNQPEPAEARAEQQAEPSTAESAEHHEQIEAAQQDEVPVAAPADDIDLDAMTADLDGVDAALVRLADGTYWTDEVTGEPIPPEVLAADPIARRS</sequence>
<gene>
    <name evidence="3" type="ORF">YM304_03910</name>
</gene>
<evidence type="ECO:0000256" key="2">
    <source>
        <dbReference type="SAM" id="MobiDB-lite"/>
    </source>
</evidence>
<proteinExistence type="predicted"/>
<comment type="caution">
    <text evidence="1">Lacks conserved residue(s) required for the propagation of feature annotation.</text>
</comment>
<keyword evidence="4" id="KW-1185">Reference proteome</keyword>
<evidence type="ECO:0000313" key="4">
    <source>
        <dbReference type="Proteomes" id="UP000011863"/>
    </source>
</evidence>
<dbReference type="EMBL" id="AP012057">
    <property type="protein sequence ID" value="BAN00705.1"/>
    <property type="molecule type" value="Genomic_DNA"/>
</dbReference>
<dbReference type="KEGG" id="aym:YM304_03910"/>
<feature type="region of interest" description="Disordered" evidence="2">
    <location>
        <begin position="1"/>
        <end position="53"/>
    </location>
</feature>
<evidence type="ECO:0000256" key="1">
    <source>
        <dbReference type="PROSITE-ProRule" id="PRU00510"/>
    </source>
</evidence>
<reference evidence="3 4" key="1">
    <citation type="journal article" date="2013" name="Int. J. Syst. Evol. Microbiol.">
        <title>Ilumatobacter nonamiense sp. nov. and Ilumatobacter coccineum sp. nov., isolated from seashore sand.</title>
        <authorList>
            <person name="Matsumoto A."/>
            <person name="Kasai H."/>
            <person name="Matsuo Y."/>
            <person name="Shizuri Y."/>
            <person name="Ichikawa N."/>
            <person name="Fujita N."/>
            <person name="Omura S."/>
            <person name="Takahashi Y."/>
        </authorList>
    </citation>
    <scope>NUCLEOTIDE SEQUENCE [LARGE SCALE GENOMIC DNA]</scope>
    <source>
        <strain evidence="4">NBRC 103263 / KCTC 29153 / YM16-304</strain>
    </source>
</reference>
<dbReference type="PROSITE" id="PS51128">
    <property type="entry name" value="ZF_DKSA_2"/>
    <property type="match status" value="1"/>
</dbReference>
<dbReference type="Gene3D" id="1.20.120.910">
    <property type="entry name" value="DksA, coiled-coil domain"/>
    <property type="match status" value="1"/>
</dbReference>
<accession>A0A6C7E669</accession>
<organism evidence="3 4">
    <name type="scientific">Ilumatobacter coccineus (strain NBRC 103263 / KCTC 29153 / YM16-304)</name>
    <dbReference type="NCBI Taxonomy" id="1313172"/>
    <lineage>
        <taxon>Bacteria</taxon>
        <taxon>Bacillati</taxon>
        <taxon>Actinomycetota</taxon>
        <taxon>Acidimicrobiia</taxon>
        <taxon>Acidimicrobiales</taxon>
        <taxon>Ilumatobacteraceae</taxon>
        <taxon>Ilumatobacter</taxon>
    </lineage>
</organism>
<evidence type="ECO:0000313" key="3">
    <source>
        <dbReference type="EMBL" id="BAN00705.1"/>
    </source>
</evidence>
<dbReference type="AlphaFoldDB" id="A0A6C7E669"/>
<protein>
    <submittedName>
        <fullName evidence="3">Uncharacterized protein</fullName>
    </submittedName>
</protein>
<dbReference type="Proteomes" id="UP000011863">
    <property type="component" value="Chromosome"/>
</dbReference>
<name>A0A6C7E669_ILUCY</name>